<gene>
    <name evidence="4" type="ORF">WMY93_000580</name>
</gene>
<feature type="chain" id="PRO_5043699007" description="ZP domain-containing protein" evidence="2">
    <location>
        <begin position="20"/>
        <end position="832"/>
    </location>
</feature>
<organism evidence="4 5">
    <name type="scientific">Mugilogobius chulae</name>
    <name type="common">yellowstripe goby</name>
    <dbReference type="NCBI Taxonomy" id="88201"/>
    <lineage>
        <taxon>Eukaryota</taxon>
        <taxon>Metazoa</taxon>
        <taxon>Chordata</taxon>
        <taxon>Craniata</taxon>
        <taxon>Vertebrata</taxon>
        <taxon>Euteleostomi</taxon>
        <taxon>Actinopterygii</taxon>
        <taxon>Neopterygii</taxon>
        <taxon>Teleostei</taxon>
        <taxon>Neoteleostei</taxon>
        <taxon>Acanthomorphata</taxon>
        <taxon>Gobiaria</taxon>
        <taxon>Gobiiformes</taxon>
        <taxon>Gobioidei</taxon>
        <taxon>Gobiidae</taxon>
        <taxon>Gobionellinae</taxon>
        <taxon>Mugilogobius</taxon>
    </lineage>
</organism>
<evidence type="ECO:0000313" key="5">
    <source>
        <dbReference type="Proteomes" id="UP001460270"/>
    </source>
</evidence>
<dbReference type="AlphaFoldDB" id="A0AAW0Q2U8"/>
<feature type="domain" description="ZP" evidence="3">
    <location>
        <begin position="639"/>
        <end position="832"/>
    </location>
</feature>
<dbReference type="PANTHER" id="PTHR11576:SF13">
    <property type="entry name" value="ZP DOMAIN-CONTAINING PROTEIN"/>
    <property type="match status" value="1"/>
</dbReference>
<dbReference type="PANTHER" id="PTHR11576">
    <property type="entry name" value="ZONA PELLUCIDA SPERM-BINDING PROTEIN 3"/>
    <property type="match status" value="1"/>
</dbReference>
<evidence type="ECO:0000259" key="3">
    <source>
        <dbReference type="PROSITE" id="PS51034"/>
    </source>
</evidence>
<sequence>MFFTTVVVLQLLWSSLASASHYYGSLATFRAKRDSNGNYGVEMRTKVTFDGCHISYGNCYSGNCGYDKTLDMGVIDSSTNAPVHNYRWCETETVITKTLTSNRPFQTRDYSCCWIWLSSGQTPSWSILTTVDLGIRSDTNKPNNSPNAATLPFLRVPQNCRRTYKLSSFDPDGDKVRCRYGMARHTECYECTQHYGFLVDQPTCTLQYLATSSQGVYAFELVVEDFPHNNIRLFYSDGYSSVKYAVNNRRKRAVTTPVWLTTTTEATTSTAPVTISYFITTSTSTTSAGSTYPPAAQFTTKPNTATAITTSAASTYPPAAQFTTKPNTATAITTSAASTYPPAAAQFTTKSNTARLIPTSAAFTYPPATQFTTKPTTTTTITMPAATTYPPTARFPTKPITTAPITTSSATTSPPTHSTLTSFTTPPPIINTVPFTMTNTSSVHLVPSVSLNSTATRSPKPAPSYTTATTTTGPLTTNAITSHHYNMATINHATTLHPLILPSWGAPLSQLPMQFTFQVDPPAPSCIEGDFIPKFVSPTPFSGQVLLAEPRREVEIKVKAEAKYSALDNIIMSGPLNVTKHKTTGDEFSIRWTPLEENLGEYFPICFAVEFRYGSAIYQTEMRCVIVSVTAELVKTVVTCQDSSMIVEVEKATLPRLAYDHLRLSDDPSNTVCSLQTHSNSTHIVAIVPLNACGTQIEEDEENLLFKNEITTVENASAIITRRHQVEIMFYCQYAKKGNVTLTFSAHRENVTVWDKGLGLFTYEFEFYPDQRFASRMDPNLYPLEYWVGERIYMKIEATTAANNTELFVESCRAAPFDNANYPIHTSSSRMG</sequence>
<accession>A0AAW0Q2U8</accession>
<evidence type="ECO:0000256" key="2">
    <source>
        <dbReference type="SAM" id="SignalP"/>
    </source>
</evidence>
<dbReference type="Pfam" id="PF23344">
    <property type="entry name" value="ZP-N"/>
    <property type="match status" value="1"/>
</dbReference>
<feature type="signal peptide" evidence="2">
    <location>
        <begin position="1"/>
        <end position="19"/>
    </location>
</feature>
<evidence type="ECO:0000313" key="4">
    <source>
        <dbReference type="EMBL" id="KAK7944852.1"/>
    </source>
</evidence>
<feature type="region of interest" description="Disordered" evidence="1">
    <location>
        <begin position="382"/>
        <end position="425"/>
    </location>
</feature>
<dbReference type="InterPro" id="IPR055356">
    <property type="entry name" value="ZP-N"/>
</dbReference>
<dbReference type="InterPro" id="IPR001507">
    <property type="entry name" value="ZP_dom"/>
</dbReference>
<dbReference type="InterPro" id="IPR042235">
    <property type="entry name" value="ZP-C_dom"/>
</dbReference>
<name>A0AAW0Q2U8_9GOBI</name>
<dbReference type="Gene3D" id="2.60.40.3210">
    <property type="entry name" value="Zona pellucida, ZP-N domain"/>
    <property type="match status" value="1"/>
</dbReference>
<dbReference type="PROSITE" id="PS51034">
    <property type="entry name" value="ZP_2"/>
    <property type="match status" value="1"/>
</dbReference>
<keyword evidence="5" id="KW-1185">Reference proteome</keyword>
<comment type="caution">
    <text evidence="4">The sequence shown here is derived from an EMBL/GenBank/DDBJ whole genome shotgun (WGS) entry which is preliminary data.</text>
</comment>
<feature type="compositionally biased region" description="Low complexity" evidence="1">
    <location>
        <begin position="382"/>
        <end position="424"/>
    </location>
</feature>
<reference evidence="5" key="1">
    <citation type="submission" date="2024-04" db="EMBL/GenBank/DDBJ databases">
        <title>Salinicola lusitanus LLJ914,a marine bacterium isolated from the Okinawa Trough.</title>
        <authorList>
            <person name="Li J."/>
        </authorList>
    </citation>
    <scope>NUCLEOTIDE SEQUENCE [LARGE SCALE GENOMIC DNA]</scope>
</reference>
<evidence type="ECO:0000256" key="1">
    <source>
        <dbReference type="SAM" id="MobiDB-lite"/>
    </source>
</evidence>
<dbReference type="Proteomes" id="UP001460270">
    <property type="component" value="Unassembled WGS sequence"/>
</dbReference>
<proteinExistence type="predicted"/>
<dbReference type="Gene3D" id="2.60.40.4100">
    <property type="entry name" value="Zona pellucida, ZP-C domain"/>
    <property type="match status" value="1"/>
</dbReference>
<keyword evidence="2" id="KW-0732">Signal</keyword>
<protein>
    <recommendedName>
        <fullName evidence="3">ZP domain-containing protein</fullName>
    </recommendedName>
</protein>
<dbReference type="EMBL" id="JBBPFD010000001">
    <property type="protein sequence ID" value="KAK7944852.1"/>
    <property type="molecule type" value="Genomic_DNA"/>
</dbReference>